<evidence type="ECO:0000313" key="2">
    <source>
        <dbReference type="EMBL" id="CAA9246722.1"/>
    </source>
</evidence>
<feature type="compositionally biased region" description="Low complexity" evidence="1">
    <location>
        <begin position="81"/>
        <end position="94"/>
    </location>
</feature>
<feature type="non-terminal residue" evidence="2">
    <location>
        <position position="191"/>
    </location>
</feature>
<accession>A0A6J4ICZ5</accession>
<feature type="region of interest" description="Disordered" evidence="1">
    <location>
        <begin position="117"/>
        <end position="191"/>
    </location>
</feature>
<feature type="non-terminal residue" evidence="2">
    <location>
        <position position="1"/>
    </location>
</feature>
<evidence type="ECO:0000256" key="1">
    <source>
        <dbReference type="SAM" id="MobiDB-lite"/>
    </source>
</evidence>
<feature type="region of interest" description="Disordered" evidence="1">
    <location>
        <begin position="1"/>
        <end position="24"/>
    </location>
</feature>
<feature type="compositionally biased region" description="Basic residues" evidence="1">
    <location>
        <begin position="144"/>
        <end position="154"/>
    </location>
</feature>
<feature type="compositionally biased region" description="Gly residues" evidence="1">
    <location>
        <begin position="155"/>
        <end position="168"/>
    </location>
</feature>
<dbReference type="EMBL" id="CADCTL010000129">
    <property type="protein sequence ID" value="CAA9246722.1"/>
    <property type="molecule type" value="Genomic_DNA"/>
</dbReference>
<protein>
    <submittedName>
        <fullName evidence="2">SAM-dependent methyltransferase</fullName>
    </submittedName>
</protein>
<proteinExistence type="predicted"/>
<dbReference type="GO" id="GO:0008168">
    <property type="term" value="F:methyltransferase activity"/>
    <property type="evidence" value="ECO:0007669"/>
    <property type="project" value="UniProtKB-KW"/>
</dbReference>
<name>A0A6J4ICZ5_9PROT</name>
<organism evidence="2">
    <name type="scientific">uncultured Acetobacteraceae bacterium</name>
    <dbReference type="NCBI Taxonomy" id="169975"/>
    <lineage>
        <taxon>Bacteria</taxon>
        <taxon>Pseudomonadati</taxon>
        <taxon>Pseudomonadota</taxon>
        <taxon>Alphaproteobacteria</taxon>
        <taxon>Acetobacterales</taxon>
        <taxon>Acetobacteraceae</taxon>
        <taxon>environmental samples</taxon>
    </lineage>
</organism>
<feature type="compositionally biased region" description="Basic residues" evidence="1">
    <location>
        <begin position="117"/>
        <end position="135"/>
    </location>
</feature>
<feature type="compositionally biased region" description="Low complexity" evidence="1">
    <location>
        <begin position="1"/>
        <end position="19"/>
    </location>
</feature>
<keyword evidence="2" id="KW-0808">Transferase</keyword>
<sequence length="191" mass="19387">GGSGPGACARRACGRGAAPVRTGRRPGVLALRRDVLHRTRPCLRQPAPGPASGRADGVRGLAAAVGQSLVRGADAGRPRLRAASRADGARRAGSVRLRRPGTRAWHPRSLGLARCGHRAARHGAAHGRGGRRGRGGPRGDARRPARPRARRRGAGRAGGCRGGGGGGASPLRRAGGRHPARRGLAGVGPAL</sequence>
<gene>
    <name evidence="2" type="ORF">AVDCRST_MAG04-1900</name>
</gene>
<feature type="region of interest" description="Disordered" evidence="1">
    <location>
        <begin position="76"/>
        <end position="96"/>
    </location>
</feature>
<reference evidence="2" key="1">
    <citation type="submission" date="2020-02" db="EMBL/GenBank/DDBJ databases">
        <authorList>
            <person name="Meier V. D."/>
        </authorList>
    </citation>
    <scope>NUCLEOTIDE SEQUENCE</scope>
    <source>
        <strain evidence="2">AVDCRST_MAG04</strain>
    </source>
</reference>
<dbReference type="AlphaFoldDB" id="A0A6J4ICZ5"/>
<dbReference type="GO" id="GO:0032259">
    <property type="term" value="P:methylation"/>
    <property type="evidence" value="ECO:0007669"/>
    <property type="project" value="UniProtKB-KW"/>
</dbReference>
<keyword evidence="2" id="KW-0489">Methyltransferase</keyword>